<reference evidence="3" key="1">
    <citation type="submission" date="2022-10" db="EMBL/GenBank/DDBJ databases">
        <title>Roseovarius pelagicus sp. nov., isolated from Arctic seawater.</title>
        <authorList>
            <person name="Hong Y.W."/>
            <person name="Hwang C.Y."/>
        </authorList>
    </citation>
    <scope>NUCLEOTIDE SEQUENCE</scope>
    <source>
        <strain evidence="3">HL-MP18</strain>
    </source>
</reference>
<dbReference type="RefSeq" id="WP_165196214.1">
    <property type="nucleotide sequence ID" value="NZ_CP106738.1"/>
</dbReference>
<evidence type="ECO:0000256" key="1">
    <source>
        <dbReference type="SAM" id="SignalP"/>
    </source>
</evidence>
<dbReference type="EMBL" id="CP106738">
    <property type="protein sequence ID" value="UXX84775.1"/>
    <property type="molecule type" value="Genomic_DNA"/>
</dbReference>
<dbReference type="CDD" id="cd13641">
    <property type="entry name" value="PBP2_HisX_like"/>
    <property type="match status" value="1"/>
</dbReference>
<evidence type="ECO:0000259" key="2">
    <source>
        <dbReference type="Pfam" id="PF04069"/>
    </source>
</evidence>
<dbReference type="Gene3D" id="3.40.190.100">
    <property type="entry name" value="Glycine betaine-binding periplasmic protein, domain 2"/>
    <property type="match status" value="1"/>
</dbReference>
<feature type="domain" description="ABC-type glycine betaine transport system substrate-binding" evidence="2">
    <location>
        <begin position="32"/>
        <end position="307"/>
    </location>
</feature>
<proteinExistence type="predicted"/>
<feature type="signal peptide" evidence="1">
    <location>
        <begin position="1"/>
        <end position="26"/>
    </location>
</feature>
<protein>
    <submittedName>
        <fullName evidence="3">ABC transporter substrate-binding protein</fullName>
    </submittedName>
</protein>
<organism evidence="3 4">
    <name type="scientific">Roseovarius pelagicus</name>
    <dbReference type="NCBI Taxonomy" id="2980108"/>
    <lineage>
        <taxon>Bacteria</taxon>
        <taxon>Pseudomonadati</taxon>
        <taxon>Pseudomonadota</taxon>
        <taxon>Alphaproteobacteria</taxon>
        <taxon>Rhodobacterales</taxon>
        <taxon>Roseobacteraceae</taxon>
        <taxon>Roseovarius</taxon>
    </lineage>
</organism>
<gene>
    <name evidence="3" type="ORF">N7U68_09105</name>
</gene>
<sequence>MENSSYTKLAMVALAAGLAMPMAASACELDRPVKLADGNWDAVQVLNSIAGKIIETGYDCQVEMVTGAMVPLFTALQKNDVDIFMDIWPSNNVEIWGKTLEAGAVDLGVIYSDATEGWYVPRYVIDGDSSRGIEAMATDLKSVEDLSKYKDLFADPEAPGKGRFLNCPIGWGCEQTNNNKLEAYNLLDSFTNFKPGSGAALDAAFASAYKRGKPIVGYYWEPTWVMGLYDMIKLEEPACEGSNANACAFALAEAHVGGSADFVAQADALETFFSSLKTNSKEISQMLAYMQENSGADRDDAALNFLKTQEATWSQWVPADVAAKVKAAL</sequence>
<keyword evidence="1" id="KW-0732">Signal</keyword>
<feature type="chain" id="PRO_5045700858" evidence="1">
    <location>
        <begin position="27"/>
        <end position="329"/>
    </location>
</feature>
<dbReference type="InterPro" id="IPR007210">
    <property type="entry name" value="ABC_Gly_betaine_transp_sub-bd"/>
</dbReference>
<evidence type="ECO:0000313" key="3">
    <source>
        <dbReference type="EMBL" id="UXX84775.1"/>
    </source>
</evidence>
<name>A0ABY6DFD6_9RHOB</name>
<keyword evidence="4" id="KW-1185">Reference proteome</keyword>
<evidence type="ECO:0000313" key="4">
    <source>
        <dbReference type="Proteomes" id="UP001064087"/>
    </source>
</evidence>
<dbReference type="Proteomes" id="UP001064087">
    <property type="component" value="Chromosome"/>
</dbReference>
<accession>A0ABY6DFD6</accession>
<dbReference type="SUPFAM" id="SSF53850">
    <property type="entry name" value="Periplasmic binding protein-like II"/>
    <property type="match status" value="1"/>
</dbReference>
<dbReference type="Gene3D" id="3.40.190.10">
    <property type="entry name" value="Periplasmic binding protein-like II"/>
    <property type="match status" value="1"/>
</dbReference>
<dbReference type="Pfam" id="PF04069">
    <property type="entry name" value="OpuAC"/>
    <property type="match status" value="1"/>
</dbReference>